<accession>A0ABV9G8V1</accession>
<dbReference type="RefSeq" id="WP_381198276.1">
    <property type="nucleotide sequence ID" value="NZ_JBHSFE010000016.1"/>
</dbReference>
<evidence type="ECO:0000313" key="2">
    <source>
        <dbReference type="Proteomes" id="UP001595993"/>
    </source>
</evidence>
<keyword evidence="2" id="KW-1185">Reference proteome</keyword>
<name>A0ABV9G8V1_9ACTN</name>
<organism evidence="1 2">
    <name type="scientific">Streptomyces maoxianensis</name>
    <dbReference type="NCBI Taxonomy" id="1459942"/>
    <lineage>
        <taxon>Bacteria</taxon>
        <taxon>Bacillati</taxon>
        <taxon>Actinomycetota</taxon>
        <taxon>Actinomycetes</taxon>
        <taxon>Kitasatosporales</taxon>
        <taxon>Streptomycetaceae</taxon>
        <taxon>Streptomyces</taxon>
    </lineage>
</organism>
<proteinExistence type="predicted"/>
<dbReference type="Proteomes" id="UP001595993">
    <property type="component" value="Unassembled WGS sequence"/>
</dbReference>
<dbReference type="EMBL" id="JBHSFE010000016">
    <property type="protein sequence ID" value="MFC4610367.1"/>
    <property type="molecule type" value="Genomic_DNA"/>
</dbReference>
<gene>
    <name evidence="1" type="ORF">ACFO9E_21520</name>
</gene>
<sequence length="91" mass="9871">MADHIRVLTGALAQIPHSSSAKILVRVDGAGATHDLLTHLEALNTERRTVRYTVGWKIGEADEQAIAKLPETAWEISLHQDGTLQDGYAVA</sequence>
<comment type="caution">
    <text evidence="1">The sequence shown here is derived from an EMBL/GenBank/DDBJ whole genome shotgun (WGS) entry which is preliminary data.</text>
</comment>
<evidence type="ECO:0000313" key="1">
    <source>
        <dbReference type="EMBL" id="MFC4610367.1"/>
    </source>
</evidence>
<reference evidence="2" key="1">
    <citation type="journal article" date="2019" name="Int. J. Syst. Evol. Microbiol.">
        <title>The Global Catalogue of Microorganisms (GCM) 10K type strain sequencing project: providing services to taxonomists for standard genome sequencing and annotation.</title>
        <authorList>
            <consortium name="The Broad Institute Genomics Platform"/>
            <consortium name="The Broad Institute Genome Sequencing Center for Infectious Disease"/>
            <person name="Wu L."/>
            <person name="Ma J."/>
        </authorList>
    </citation>
    <scope>NUCLEOTIDE SEQUENCE [LARGE SCALE GENOMIC DNA]</scope>
    <source>
        <strain evidence="2">CGMCC 4.7139</strain>
    </source>
</reference>
<protein>
    <submittedName>
        <fullName evidence="1">Uncharacterized protein</fullName>
    </submittedName>
</protein>